<evidence type="ECO:0000256" key="1">
    <source>
        <dbReference type="SAM" id="MobiDB-lite"/>
    </source>
</evidence>
<accession>A0A8X8CVQ7</accession>
<gene>
    <name evidence="2" type="ORF">POTOM_027097</name>
</gene>
<evidence type="ECO:0000313" key="2">
    <source>
        <dbReference type="EMBL" id="KAG6768200.1"/>
    </source>
</evidence>
<reference evidence="2" key="1">
    <citation type="journal article" date="2020" name="bioRxiv">
        <title>Hybrid origin of Populus tomentosa Carr. identified through genome sequencing and phylogenomic analysis.</title>
        <authorList>
            <person name="An X."/>
            <person name="Gao K."/>
            <person name="Chen Z."/>
            <person name="Li J."/>
            <person name="Yang X."/>
            <person name="Yang X."/>
            <person name="Zhou J."/>
            <person name="Guo T."/>
            <person name="Zhao T."/>
            <person name="Huang S."/>
            <person name="Miao D."/>
            <person name="Khan W.U."/>
            <person name="Rao P."/>
            <person name="Ye M."/>
            <person name="Lei B."/>
            <person name="Liao W."/>
            <person name="Wang J."/>
            <person name="Ji L."/>
            <person name="Li Y."/>
            <person name="Guo B."/>
            <person name="Mustafa N.S."/>
            <person name="Li S."/>
            <person name="Yun Q."/>
            <person name="Keller S.R."/>
            <person name="Mao J."/>
            <person name="Zhang R."/>
            <person name="Strauss S.H."/>
        </authorList>
    </citation>
    <scope>NUCLEOTIDE SEQUENCE</scope>
    <source>
        <strain evidence="2">GM15</strain>
        <tissue evidence="2">Leaf</tissue>
    </source>
</reference>
<feature type="compositionally biased region" description="Gly residues" evidence="1">
    <location>
        <begin position="29"/>
        <end position="40"/>
    </location>
</feature>
<dbReference type="Proteomes" id="UP000886885">
    <property type="component" value="Chromosome 7A"/>
</dbReference>
<organism evidence="2 3">
    <name type="scientific">Populus tomentosa</name>
    <name type="common">Chinese white poplar</name>
    <dbReference type="NCBI Taxonomy" id="118781"/>
    <lineage>
        <taxon>Eukaryota</taxon>
        <taxon>Viridiplantae</taxon>
        <taxon>Streptophyta</taxon>
        <taxon>Embryophyta</taxon>
        <taxon>Tracheophyta</taxon>
        <taxon>Spermatophyta</taxon>
        <taxon>Magnoliopsida</taxon>
        <taxon>eudicotyledons</taxon>
        <taxon>Gunneridae</taxon>
        <taxon>Pentapetalae</taxon>
        <taxon>rosids</taxon>
        <taxon>fabids</taxon>
        <taxon>Malpighiales</taxon>
        <taxon>Salicaceae</taxon>
        <taxon>Saliceae</taxon>
        <taxon>Populus</taxon>
    </lineage>
</organism>
<dbReference type="EMBL" id="JAAWWB010000013">
    <property type="protein sequence ID" value="KAG6768200.1"/>
    <property type="molecule type" value="Genomic_DNA"/>
</dbReference>
<feature type="compositionally biased region" description="Basic residues" evidence="1">
    <location>
        <begin position="19"/>
        <end position="28"/>
    </location>
</feature>
<proteinExistence type="predicted"/>
<evidence type="ECO:0000313" key="3">
    <source>
        <dbReference type="Proteomes" id="UP000886885"/>
    </source>
</evidence>
<dbReference type="AlphaFoldDB" id="A0A8X8CVQ7"/>
<protein>
    <submittedName>
        <fullName evidence="2">Uncharacterized protein</fullName>
    </submittedName>
</protein>
<keyword evidence="3" id="KW-1185">Reference proteome</keyword>
<name>A0A8X8CVQ7_POPTO</name>
<comment type="caution">
    <text evidence="2">The sequence shown here is derived from an EMBL/GenBank/DDBJ whole genome shotgun (WGS) entry which is preliminary data.</text>
</comment>
<sequence>MFGRGLVWQRAGVLFGRLRGRRKPKGKGWNRGEGSVGGGSAEREMREDGDRDLGSGVAEREKWRGSLVADFGEENGGRPSVVKHRMEVWQQWKIAQQTSGRLSQVHHPNHKWVKPAAGFMKRNVNASILAQRSAM</sequence>
<feature type="compositionally biased region" description="Basic and acidic residues" evidence="1">
    <location>
        <begin position="41"/>
        <end position="58"/>
    </location>
</feature>
<feature type="region of interest" description="Disordered" evidence="1">
    <location>
        <begin position="19"/>
        <end position="58"/>
    </location>
</feature>